<dbReference type="SUPFAM" id="SSF51569">
    <property type="entry name" value="Aldolase"/>
    <property type="match status" value="1"/>
</dbReference>
<feature type="non-terminal residue" evidence="2">
    <location>
        <position position="90"/>
    </location>
</feature>
<sequence length="90" mass="9756">RMESDSLTQLRACGTVLIADTADFDKITKFKASEGTTNPSLLYAAATNPSYEPLIRSTIAHVASLPPTITAEDRLRIAVDFLAVQFGKEI</sequence>
<dbReference type="Proteomes" id="UP000758603">
    <property type="component" value="Unassembled WGS sequence"/>
</dbReference>
<evidence type="ECO:0000256" key="1">
    <source>
        <dbReference type="ARBA" id="ARBA00023270"/>
    </source>
</evidence>
<keyword evidence="3" id="KW-1185">Reference proteome</keyword>
<dbReference type="GO" id="GO:0005975">
    <property type="term" value="P:carbohydrate metabolic process"/>
    <property type="evidence" value="ECO:0007669"/>
    <property type="project" value="InterPro"/>
</dbReference>
<dbReference type="AlphaFoldDB" id="A0A9P8RKE7"/>
<protein>
    <recommendedName>
        <fullName evidence="4">Transaldolase</fullName>
    </recommendedName>
</protein>
<dbReference type="Gene3D" id="3.20.20.70">
    <property type="entry name" value="Aldolase class I"/>
    <property type="match status" value="1"/>
</dbReference>
<dbReference type="GeneID" id="70126026"/>
<keyword evidence="1" id="KW-0704">Schiff base</keyword>
<feature type="non-terminal residue" evidence="2">
    <location>
        <position position="1"/>
    </location>
</feature>
<accession>A0A9P8RKE7</accession>
<dbReference type="Pfam" id="PF00923">
    <property type="entry name" value="TAL_FSA"/>
    <property type="match status" value="1"/>
</dbReference>
<organism evidence="2 3">
    <name type="scientific">Truncatella angustata</name>
    <dbReference type="NCBI Taxonomy" id="152316"/>
    <lineage>
        <taxon>Eukaryota</taxon>
        <taxon>Fungi</taxon>
        <taxon>Dikarya</taxon>
        <taxon>Ascomycota</taxon>
        <taxon>Pezizomycotina</taxon>
        <taxon>Sordariomycetes</taxon>
        <taxon>Xylariomycetidae</taxon>
        <taxon>Amphisphaeriales</taxon>
        <taxon>Sporocadaceae</taxon>
        <taxon>Truncatella</taxon>
    </lineage>
</organism>
<name>A0A9P8RKE7_9PEZI</name>
<reference evidence="2" key="1">
    <citation type="journal article" date="2021" name="Nat. Commun.">
        <title>Genetic determinants of endophytism in the Arabidopsis root mycobiome.</title>
        <authorList>
            <person name="Mesny F."/>
            <person name="Miyauchi S."/>
            <person name="Thiergart T."/>
            <person name="Pickel B."/>
            <person name="Atanasova L."/>
            <person name="Karlsson M."/>
            <person name="Huettel B."/>
            <person name="Barry K.W."/>
            <person name="Haridas S."/>
            <person name="Chen C."/>
            <person name="Bauer D."/>
            <person name="Andreopoulos W."/>
            <person name="Pangilinan J."/>
            <person name="LaButti K."/>
            <person name="Riley R."/>
            <person name="Lipzen A."/>
            <person name="Clum A."/>
            <person name="Drula E."/>
            <person name="Henrissat B."/>
            <person name="Kohler A."/>
            <person name="Grigoriev I.V."/>
            <person name="Martin F.M."/>
            <person name="Hacquard S."/>
        </authorList>
    </citation>
    <scope>NUCLEOTIDE SEQUENCE</scope>
    <source>
        <strain evidence="2">MPI-SDFR-AT-0073</strain>
    </source>
</reference>
<evidence type="ECO:0000313" key="3">
    <source>
        <dbReference type="Proteomes" id="UP000758603"/>
    </source>
</evidence>
<dbReference type="RefSeq" id="XP_045952190.1">
    <property type="nucleotide sequence ID" value="XM_046097134.1"/>
</dbReference>
<evidence type="ECO:0000313" key="2">
    <source>
        <dbReference type="EMBL" id="KAH6645676.1"/>
    </source>
</evidence>
<evidence type="ECO:0008006" key="4">
    <source>
        <dbReference type="Google" id="ProtNLM"/>
    </source>
</evidence>
<comment type="caution">
    <text evidence="2">The sequence shown here is derived from an EMBL/GenBank/DDBJ whole genome shotgun (WGS) entry which is preliminary data.</text>
</comment>
<dbReference type="InterPro" id="IPR001585">
    <property type="entry name" value="TAL/FSA"/>
</dbReference>
<gene>
    <name evidence="2" type="ORF">BKA67DRAFT_506456</name>
</gene>
<dbReference type="InterPro" id="IPR013785">
    <property type="entry name" value="Aldolase_TIM"/>
</dbReference>
<proteinExistence type="predicted"/>
<dbReference type="OrthoDB" id="1711136at2759"/>
<dbReference type="EMBL" id="JAGPXC010000011">
    <property type="protein sequence ID" value="KAH6645676.1"/>
    <property type="molecule type" value="Genomic_DNA"/>
</dbReference>